<evidence type="ECO:0000256" key="2">
    <source>
        <dbReference type="ARBA" id="ARBA00022475"/>
    </source>
</evidence>
<evidence type="ECO:0000256" key="6">
    <source>
        <dbReference type="SAM" id="Phobius"/>
    </source>
</evidence>
<sequence length="353" mass="39436">MAREEWIPLIKLAIAIYVSAAVSELCGFPSPLTAVFSAVFLMAYGNTIYGALAYGLLRIKAQLLGIVIGAPVFFFLARFDGIPKAQRLALGLSVSAFLILLVGRIRKLDIPDMTLYSPVLMIQFMTGGDSFYPVKRLLYCLVGIAVGVAVNIIVYPPRHRAALTRSVQEMDRALTALFVELLEHKPVSGVDSQKLEHLRRLAEQVRHYAGLMTKDYFLERDKDRCQRFARFCRGKADSCSALLELLANLPNAEGQKDQGGYACFLRALFQSHLQLLSGDREVCLAALGELPINIPFHELTLWHGLCTYRSVLKTHLMRSDEYNACTGREGAVGRNFFETNGKNRTKLQQEETK</sequence>
<evidence type="ECO:0000256" key="3">
    <source>
        <dbReference type="ARBA" id="ARBA00022692"/>
    </source>
</evidence>
<comment type="subcellular location">
    <subcellularLocation>
        <location evidence="1">Cell membrane</location>
        <topology evidence="1">Multi-pass membrane protein</topology>
    </subcellularLocation>
</comment>
<evidence type="ECO:0000256" key="4">
    <source>
        <dbReference type="ARBA" id="ARBA00022989"/>
    </source>
</evidence>
<keyword evidence="4 6" id="KW-1133">Transmembrane helix</keyword>
<keyword evidence="5 6" id="KW-0472">Membrane</keyword>
<dbReference type="EMBL" id="JACOPP010000021">
    <property type="protein sequence ID" value="MBC5734610.1"/>
    <property type="molecule type" value="Genomic_DNA"/>
</dbReference>
<gene>
    <name evidence="7" type="ORF">H8S57_12875</name>
</gene>
<dbReference type="AlphaFoldDB" id="A0A8J6JI30"/>
<organism evidence="7 8">
    <name type="scientific">Lawsonibacter hominis</name>
    <dbReference type="NCBI Taxonomy" id="2763053"/>
    <lineage>
        <taxon>Bacteria</taxon>
        <taxon>Bacillati</taxon>
        <taxon>Bacillota</taxon>
        <taxon>Clostridia</taxon>
        <taxon>Eubacteriales</taxon>
        <taxon>Oscillospiraceae</taxon>
        <taxon>Lawsonibacter</taxon>
    </lineage>
</organism>
<keyword evidence="8" id="KW-1185">Reference proteome</keyword>
<evidence type="ECO:0000256" key="1">
    <source>
        <dbReference type="ARBA" id="ARBA00004651"/>
    </source>
</evidence>
<dbReference type="InterPro" id="IPR010343">
    <property type="entry name" value="ArAE_1"/>
</dbReference>
<feature type="transmembrane region" description="Helical" evidence="6">
    <location>
        <begin position="136"/>
        <end position="155"/>
    </location>
</feature>
<reference evidence="7" key="1">
    <citation type="submission" date="2020-08" db="EMBL/GenBank/DDBJ databases">
        <title>Genome public.</title>
        <authorList>
            <person name="Liu C."/>
            <person name="Sun Q."/>
        </authorList>
    </citation>
    <scope>NUCLEOTIDE SEQUENCE</scope>
    <source>
        <strain evidence="7">NSJ-51</strain>
    </source>
</reference>
<proteinExistence type="predicted"/>
<dbReference type="Pfam" id="PF06081">
    <property type="entry name" value="ArAE_1"/>
    <property type="match status" value="1"/>
</dbReference>
<dbReference type="RefSeq" id="WP_186908439.1">
    <property type="nucleotide sequence ID" value="NZ_JACOPP010000021.1"/>
</dbReference>
<dbReference type="GO" id="GO:0005886">
    <property type="term" value="C:plasma membrane"/>
    <property type="evidence" value="ECO:0007669"/>
    <property type="project" value="UniProtKB-SubCell"/>
</dbReference>
<feature type="transmembrane region" description="Helical" evidence="6">
    <location>
        <begin position="32"/>
        <end position="53"/>
    </location>
</feature>
<dbReference type="Proteomes" id="UP000661435">
    <property type="component" value="Unassembled WGS sequence"/>
</dbReference>
<evidence type="ECO:0000313" key="7">
    <source>
        <dbReference type="EMBL" id="MBC5734610.1"/>
    </source>
</evidence>
<feature type="transmembrane region" description="Helical" evidence="6">
    <location>
        <begin position="88"/>
        <end position="105"/>
    </location>
</feature>
<evidence type="ECO:0000256" key="5">
    <source>
        <dbReference type="ARBA" id="ARBA00023136"/>
    </source>
</evidence>
<accession>A0A8J6JI30</accession>
<evidence type="ECO:0000313" key="8">
    <source>
        <dbReference type="Proteomes" id="UP000661435"/>
    </source>
</evidence>
<comment type="caution">
    <text evidence="7">The sequence shown here is derived from an EMBL/GenBank/DDBJ whole genome shotgun (WGS) entry which is preliminary data.</text>
</comment>
<feature type="transmembrane region" description="Helical" evidence="6">
    <location>
        <begin position="6"/>
        <end position="25"/>
    </location>
</feature>
<protein>
    <submittedName>
        <fullName evidence="7">Uncharacterized protein</fullName>
    </submittedName>
</protein>
<keyword evidence="3 6" id="KW-0812">Transmembrane</keyword>
<feature type="transmembrane region" description="Helical" evidence="6">
    <location>
        <begin position="59"/>
        <end position="76"/>
    </location>
</feature>
<keyword evidence="2" id="KW-1003">Cell membrane</keyword>
<name>A0A8J6JI30_9FIRM</name>